<accession>A0A8G2EXM6</accession>
<comment type="caution">
    <text evidence="2">The sequence shown here is derived from an EMBL/GenBank/DDBJ whole genome shotgun (WGS) entry which is preliminary data.</text>
</comment>
<evidence type="ECO:0000313" key="2">
    <source>
        <dbReference type="EMBL" id="SDG26449.1"/>
    </source>
</evidence>
<keyword evidence="1" id="KW-0732">Signal</keyword>
<organism evidence="2 3">
    <name type="scientific">Thalassobaculum litoreum DSM 18839</name>
    <dbReference type="NCBI Taxonomy" id="1123362"/>
    <lineage>
        <taxon>Bacteria</taxon>
        <taxon>Pseudomonadati</taxon>
        <taxon>Pseudomonadota</taxon>
        <taxon>Alphaproteobacteria</taxon>
        <taxon>Rhodospirillales</taxon>
        <taxon>Thalassobaculaceae</taxon>
        <taxon>Thalassobaculum</taxon>
    </lineage>
</organism>
<dbReference type="EMBL" id="FNBW01000013">
    <property type="protein sequence ID" value="SDG26449.1"/>
    <property type="molecule type" value="Genomic_DNA"/>
</dbReference>
<dbReference type="RefSeq" id="WP_028794984.1">
    <property type="nucleotide sequence ID" value="NZ_FNBW01000013.1"/>
</dbReference>
<sequence>MRALVLAAALSFAATPAFAGKLLEAAPEAMKSYAEQAGYILSSIAVCGGDAEEETYFRSLARDNLVQLGADDEDLGFLEYNMEAAARTAKPRKRDCGEDGAVPVASDLFLYRNIIEKALKGG</sequence>
<feature type="chain" id="PRO_5034636277" evidence="1">
    <location>
        <begin position="20"/>
        <end position="122"/>
    </location>
</feature>
<proteinExistence type="predicted"/>
<gene>
    <name evidence="2" type="ORF">SAMN05660686_03830</name>
</gene>
<protein>
    <submittedName>
        <fullName evidence="2">Uncharacterized protein</fullName>
    </submittedName>
</protein>
<dbReference type="Proteomes" id="UP000198615">
    <property type="component" value="Unassembled WGS sequence"/>
</dbReference>
<reference evidence="2 3" key="1">
    <citation type="submission" date="2016-10" db="EMBL/GenBank/DDBJ databases">
        <authorList>
            <person name="Varghese N."/>
            <person name="Submissions S."/>
        </authorList>
    </citation>
    <scope>NUCLEOTIDE SEQUENCE [LARGE SCALE GENOMIC DNA]</scope>
    <source>
        <strain evidence="2 3">DSM 18839</strain>
    </source>
</reference>
<dbReference type="OrthoDB" id="9933939at2"/>
<evidence type="ECO:0000256" key="1">
    <source>
        <dbReference type="SAM" id="SignalP"/>
    </source>
</evidence>
<feature type="signal peptide" evidence="1">
    <location>
        <begin position="1"/>
        <end position="19"/>
    </location>
</feature>
<dbReference type="AlphaFoldDB" id="A0A8G2EXM6"/>
<keyword evidence="3" id="KW-1185">Reference proteome</keyword>
<name>A0A8G2EXM6_9PROT</name>
<evidence type="ECO:0000313" key="3">
    <source>
        <dbReference type="Proteomes" id="UP000198615"/>
    </source>
</evidence>